<evidence type="ECO:0000256" key="4">
    <source>
        <dbReference type="ARBA" id="ARBA00023136"/>
    </source>
</evidence>
<dbReference type="GO" id="GO:0055085">
    <property type="term" value="P:transmembrane transport"/>
    <property type="evidence" value="ECO:0007669"/>
    <property type="project" value="InterPro"/>
</dbReference>
<feature type="transmembrane region" description="Helical" evidence="5">
    <location>
        <begin position="210"/>
        <end position="228"/>
    </location>
</feature>
<dbReference type="eggNOG" id="COG0659">
    <property type="taxonomic scope" value="Bacteria"/>
</dbReference>
<sequence length="558" mass="60210">MDARKIQRANAQATNLFAFLKSDAVSGFLVFLIALPLCLAISKASGFPPIAGIFTAVIGGFVTPWLSNSELTIKGPAAGMIVIVLGCVNDFGGTGGQDFAADMNAYKCTLAVGVVAAGIQIVLGLCRAGVLGELFPSAAVHGLLAAIGIIIIAKQVPVALGETAKGEPLELLMSIPEKILHLNPEIATIGAMSLLLLFLLPLVRMKPLKMIPAPLLVLILAIPLANYFDLSHKHVYNVFGHQYTVDNTFLVDLPNQLGAAITLPNFDALSQQKAWYWIAMFSMIGSLESMLSAKAVDLIDPLKRKTDLNRDLLAVGVANLAASMVGGLPMISEIVRSRANVDNGGRTRLANAFHGLFLIAFVALVPTLIEMIPLAALAAMLVYTGFRLAHPREFVHIYKLGREQLVVFVGTIIAVLATDLLIGIFIGVGIKLIIHFINGVPLTSLIIPQNEITEVSATEVVITPKHSAVFSNWILLRRQIEIYGMQQERQVTVDFSSAKLVDSTVMQKLMDMQREYRDQGLVLEIKGLDDHFVLSDHPTATRVRGRAGSMEPLEAAHH</sequence>
<name>D2QX62_PIRSD</name>
<evidence type="ECO:0000313" key="8">
    <source>
        <dbReference type="Proteomes" id="UP000001887"/>
    </source>
</evidence>
<evidence type="ECO:0000256" key="3">
    <source>
        <dbReference type="ARBA" id="ARBA00022989"/>
    </source>
</evidence>
<evidence type="ECO:0000259" key="6">
    <source>
        <dbReference type="Pfam" id="PF00916"/>
    </source>
</evidence>
<keyword evidence="3 5" id="KW-1133">Transmembrane helix</keyword>
<dbReference type="InterPro" id="IPR011547">
    <property type="entry name" value="SLC26A/SulP_dom"/>
</dbReference>
<keyword evidence="4 5" id="KW-0472">Membrane</keyword>
<dbReference type="Proteomes" id="UP000001887">
    <property type="component" value="Chromosome"/>
</dbReference>
<dbReference type="HOGENOM" id="CLU_003182_11_1_0"/>
<protein>
    <submittedName>
        <fullName evidence="7">Sulphate transporter</fullName>
    </submittedName>
</protein>
<dbReference type="GO" id="GO:0016020">
    <property type="term" value="C:membrane"/>
    <property type="evidence" value="ECO:0007669"/>
    <property type="project" value="UniProtKB-SubCell"/>
</dbReference>
<dbReference type="PANTHER" id="PTHR11814">
    <property type="entry name" value="SULFATE TRANSPORTER"/>
    <property type="match status" value="1"/>
</dbReference>
<evidence type="ECO:0000256" key="2">
    <source>
        <dbReference type="ARBA" id="ARBA00022692"/>
    </source>
</evidence>
<dbReference type="STRING" id="530564.Psta_3238"/>
<dbReference type="SUPFAM" id="SSF52091">
    <property type="entry name" value="SpoIIaa-like"/>
    <property type="match status" value="1"/>
</dbReference>
<gene>
    <name evidence="7" type="ordered locus">Psta_3238</name>
</gene>
<comment type="subcellular location">
    <subcellularLocation>
        <location evidence="1">Membrane</location>
        <topology evidence="1">Multi-pass membrane protein</topology>
    </subcellularLocation>
</comment>
<proteinExistence type="predicted"/>
<feature type="transmembrane region" description="Helical" evidence="5">
    <location>
        <begin position="50"/>
        <end position="66"/>
    </location>
</feature>
<feature type="transmembrane region" description="Helical" evidence="5">
    <location>
        <begin position="104"/>
        <end position="126"/>
    </location>
</feature>
<feature type="transmembrane region" description="Helical" evidence="5">
    <location>
        <begin position="180"/>
        <end position="203"/>
    </location>
</feature>
<dbReference type="InterPro" id="IPR001902">
    <property type="entry name" value="SLC26A/SulP_fam"/>
</dbReference>
<feature type="transmembrane region" description="Helical" evidence="5">
    <location>
        <begin position="138"/>
        <end position="160"/>
    </location>
</feature>
<feature type="transmembrane region" description="Helical" evidence="5">
    <location>
        <begin position="73"/>
        <end position="92"/>
    </location>
</feature>
<feature type="transmembrane region" description="Helical" evidence="5">
    <location>
        <begin position="312"/>
        <end position="332"/>
    </location>
</feature>
<keyword evidence="8" id="KW-1185">Reference proteome</keyword>
<evidence type="ECO:0000313" key="7">
    <source>
        <dbReference type="EMBL" id="ADB17902.1"/>
    </source>
</evidence>
<evidence type="ECO:0000256" key="5">
    <source>
        <dbReference type="SAM" id="Phobius"/>
    </source>
</evidence>
<dbReference type="KEGG" id="psl:Psta_3238"/>
<organism evidence="7 8">
    <name type="scientific">Pirellula staleyi (strain ATCC 27377 / DSM 6068 / ICPB 4128)</name>
    <name type="common">Pirella staleyi</name>
    <dbReference type="NCBI Taxonomy" id="530564"/>
    <lineage>
        <taxon>Bacteria</taxon>
        <taxon>Pseudomonadati</taxon>
        <taxon>Planctomycetota</taxon>
        <taxon>Planctomycetia</taxon>
        <taxon>Pirellulales</taxon>
        <taxon>Pirellulaceae</taxon>
        <taxon>Pirellula</taxon>
    </lineage>
</organism>
<evidence type="ECO:0000256" key="1">
    <source>
        <dbReference type="ARBA" id="ARBA00004141"/>
    </source>
</evidence>
<feature type="domain" description="SLC26A/SulP transporter" evidence="6">
    <location>
        <begin position="20"/>
        <end position="410"/>
    </location>
</feature>
<feature type="transmembrane region" description="Helical" evidence="5">
    <location>
        <begin position="274"/>
        <end position="291"/>
    </location>
</feature>
<reference evidence="7 8" key="1">
    <citation type="journal article" date="2009" name="Stand. Genomic Sci.">
        <title>Complete genome sequence of Pirellula staleyi type strain (ATCC 27377).</title>
        <authorList>
            <person name="Clum A."/>
            <person name="Tindall B.J."/>
            <person name="Sikorski J."/>
            <person name="Ivanova N."/>
            <person name="Mavrommatis K."/>
            <person name="Lucas S."/>
            <person name="Glavina del Rio T."/>
            <person name="Nolan M."/>
            <person name="Chen F."/>
            <person name="Tice H."/>
            <person name="Pitluck S."/>
            <person name="Cheng J.F."/>
            <person name="Chertkov O."/>
            <person name="Brettin T."/>
            <person name="Han C."/>
            <person name="Detter J.C."/>
            <person name="Kuske C."/>
            <person name="Bruce D."/>
            <person name="Goodwin L."/>
            <person name="Ovchinikova G."/>
            <person name="Pati A."/>
            <person name="Mikhailova N."/>
            <person name="Chen A."/>
            <person name="Palaniappan K."/>
            <person name="Land M."/>
            <person name="Hauser L."/>
            <person name="Chang Y.J."/>
            <person name="Jeffries C.D."/>
            <person name="Chain P."/>
            <person name="Rohde M."/>
            <person name="Goker M."/>
            <person name="Bristow J."/>
            <person name="Eisen J.A."/>
            <person name="Markowitz V."/>
            <person name="Hugenholtz P."/>
            <person name="Kyrpides N.C."/>
            <person name="Klenk H.P."/>
            <person name="Lapidus A."/>
        </authorList>
    </citation>
    <scope>NUCLEOTIDE SEQUENCE [LARGE SCALE GENOMIC DNA]</scope>
    <source>
        <strain evidence="8">ATCC 27377 / DSM 6068 / ICPB 4128</strain>
    </source>
</reference>
<feature type="transmembrane region" description="Helical" evidence="5">
    <location>
        <begin position="352"/>
        <end position="384"/>
    </location>
</feature>
<dbReference type="Pfam" id="PF00916">
    <property type="entry name" value="Sulfate_transp"/>
    <property type="match status" value="1"/>
</dbReference>
<keyword evidence="2 5" id="KW-0812">Transmembrane</keyword>
<dbReference type="EMBL" id="CP001848">
    <property type="protein sequence ID" value="ADB17902.1"/>
    <property type="molecule type" value="Genomic_DNA"/>
</dbReference>
<feature type="transmembrane region" description="Helical" evidence="5">
    <location>
        <begin position="405"/>
        <end position="434"/>
    </location>
</feature>
<dbReference type="OrthoDB" id="9769739at2"/>
<dbReference type="InterPro" id="IPR036513">
    <property type="entry name" value="STAS_dom_sf"/>
</dbReference>
<dbReference type="AlphaFoldDB" id="D2QX62"/>
<accession>D2QX62</accession>